<keyword evidence="3" id="KW-1185">Reference proteome</keyword>
<dbReference type="PATRIC" id="fig|1125779.3.peg.1494"/>
<gene>
    <name evidence="2" type="ORF">HMPREF1219_01533</name>
</gene>
<feature type="transmembrane region" description="Helical" evidence="1">
    <location>
        <begin position="5"/>
        <end position="24"/>
    </location>
</feature>
<accession>S2YVH0</accession>
<evidence type="ECO:0000256" key="1">
    <source>
        <dbReference type="SAM" id="Phobius"/>
    </source>
</evidence>
<dbReference type="HOGENOM" id="CLU_2878291_0_0_11"/>
<dbReference type="AlphaFoldDB" id="S2YVH0"/>
<comment type="caution">
    <text evidence="2">The sequence shown here is derived from an EMBL/GenBank/DDBJ whole genome shotgun (WGS) entry which is preliminary data.</text>
</comment>
<dbReference type="EMBL" id="ATBY01000015">
    <property type="protein sequence ID" value="EPD68353.1"/>
    <property type="molecule type" value="Genomic_DNA"/>
</dbReference>
<keyword evidence="1" id="KW-0812">Transmembrane</keyword>
<dbReference type="RefSeq" id="WP_016458279.1">
    <property type="nucleotide sequence ID" value="NZ_KE150447.1"/>
</dbReference>
<reference evidence="2 3" key="1">
    <citation type="submission" date="2013-05" db="EMBL/GenBank/DDBJ databases">
        <title>The Genome Sequence of Corynebacterium pyruviciproducens 1773O (ATCC BAA-1742).</title>
        <authorList>
            <consortium name="The Broad Institute Genomics Platform"/>
            <person name="Earl A."/>
            <person name="Ward D."/>
            <person name="Feldgarden M."/>
            <person name="Gevers D."/>
            <person name="Tong J."/>
            <person name="Walker B."/>
            <person name="Young S."/>
            <person name="Zeng Q."/>
            <person name="Gargeya S."/>
            <person name="Fitzgerald M."/>
            <person name="Haas B."/>
            <person name="Abouelleil A."/>
            <person name="Allen A.W."/>
            <person name="Alvarado L."/>
            <person name="Arachchi H.M."/>
            <person name="Berlin A.M."/>
            <person name="Chapman S.B."/>
            <person name="Gainer-Dewar J."/>
            <person name="Goldberg J."/>
            <person name="Griggs A."/>
            <person name="Gujja S."/>
            <person name="Hansen M."/>
            <person name="Howarth C."/>
            <person name="Imamovic A."/>
            <person name="Ireland A."/>
            <person name="Larimer J."/>
            <person name="McCowan C."/>
            <person name="Murphy C."/>
            <person name="Pearson M."/>
            <person name="Poon T.W."/>
            <person name="Priest M."/>
            <person name="Roberts A."/>
            <person name="Saif S."/>
            <person name="Shea T."/>
            <person name="Sisk P."/>
            <person name="Sykes S."/>
            <person name="Wortman J."/>
            <person name="Nusbaum C."/>
            <person name="Birren B."/>
        </authorList>
    </citation>
    <scope>NUCLEOTIDE SEQUENCE [LARGE SCALE GENOMIC DNA]</scope>
    <source>
        <strain evidence="2 3">ATCC BAA-1742</strain>
    </source>
</reference>
<feature type="transmembrane region" description="Helical" evidence="1">
    <location>
        <begin position="30"/>
        <end position="47"/>
    </location>
</feature>
<evidence type="ECO:0000313" key="3">
    <source>
        <dbReference type="Proteomes" id="UP000014408"/>
    </source>
</evidence>
<dbReference type="STRING" id="1125779.HMPREF1219_01533"/>
<keyword evidence="1" id="KW-0472">Membrane</keyword>
<keyword evidence="1" id="KW-1133">Transmembrane helix</keyword>
<organism evidence="2 3">
    <name type="scientific">Corynebacterium pyruviciproducens ATCC BAA-1742</name>
    <dbReference type="NCBI Taxonomy" id="1125779"/>
    <lineage>
        <taxon>Bacteria</taxon>
        <taxon>Bacillati</taxon>
        <taxon>Actinomycetota</taxon>
        <taxon>Actinomycetes</taxon>
        <taxon>Mycobacteriales</taxon>
        <taxon>Corynebacteriaceae</taxon>
        <taxon>Corynebacterium</taxon>
    </lineage>
</organism>
<name>S2YVH0_9CORY</name>
<protein>
    <submittedName>
        <fullName evidence="2">Uncharacterized protein</fullName>
    </submittedName>
</protein>
<dbReference type="Proteomes" id="UP000014408">
    <property type="component" value="Unassembled WGS sequence"/>
</dbReference>
<proteinExistence type="predicted"/>
<evidence type="ECO:0000313" key="2">
    <source>
        <dbReference type="EMBL" id="EPD68353.1"/>
    </source>
</evidence>
<sequence>MSIVFFVLAVPLFGLFSLLTVLIFRTTAEWAVILGGFVGPIFAAVIAHKATRRPPRGTDDSEE</sequence>